<protein>
    <recommendedName>
        <fullName evidence="1">Cyclin N-terminal domain-containing protein</fullName>
    </recommendedName>
</protein>
<evidence type="ECO:0000259" key="1">
    <source>
        <dbReference type="Pfam" id="PF00134"/>
    </source>
</evidence>
<dbReference type="Pfam" id="PF00134">
    <property type="entry name" value="Cyclin_N"/>
    <property type="match status" value="1"/>
</dbReference>
<gene>
    <name evidence="2" type="ORF">RN001_015778</name>
</gene>
<dbReference type="Proteomes" id="UP001353858">
    <property type="component" value="Unassembled WGS sequence"/>
</dbReference>
<sequence length="308" mass="35628">MAPNRRERDWPVPDAIHQIKTALVRENDSGTNLVALSLNQALGEVTLADRDGAVHSLRFLKFWFNLPSAVFITSTNILDRFLTKMKVQRRYLACLVISCINIASRIHQYNIDPKILVNVSQSRCSVKDMERMMEIVRKKLELGTGKPLVTVLDYLNQFLDLLQSVARQFGIKSLLDMVIKKEFLMRDLEVIMCDSHCVSAKLSVIALALIQTEFERFVSNEISNKLTFYSYEILQLLTTVVDLQLICLIDPVEFTACHKRITDVLRTYDNHTKSFHQQSLLWRYSSRTIYTTRSSWNYFNALHTISEE</sequence>
<accession>A0AAN7PMF1</accession>
<proteinExistence type="predicted"/>
<dbReference type="InterPro" id="IPR036915">
    <property type="entry name" value="Cyclin-like_sf"/>
</dbReference>
<evidence type="ECO:0000313" key="2">
    <source>
        <dbReference type="EMBL" id="KAK4871654.1"/>
    </source>
</evidence>
<feature type="domain" description="Cyclin N-terminal" evidence="1">
    <location>
        <begin position="49"/>
        <end position="141"/>
    </location>
</feature>
<reference evidence="3" key="1">
    <citation type="submission" date="2023-01" db="EMBL/GenBank/DDBJ databases">
        <title>Key to firefly adult light organ development and bioluminescence: homeobox transcription factors regulate luciferase expression and transportation to peroxisome.</title>
        <authorList>
            <person name="Fu X."/>
        </authorList>
    </citation>
    <scope>NUCLEOTIDE SEQUENCE [LARGE SCALE GENOMIC DNA]</scope>
</reference>
<comment type="caution">
    <text evidence="2">The sequence shown here is derived from an EMBL/GenBank/DDBJ whole genome shotgun (WGS) entry which is preliminary data.</text>
</comment>
<dbReference type="InterPro" id="IPR006671">
    <property type="entry name" value="Cyclin_N"/>
</dbReference>
<dbReference type="AlphaFoldDB" id="A0AAN7PMF1"/>
<name>A0AAN7PMF1_9COLE</name>
<dbReference type="EMBL" id="JARPUR010000008">
    <property type="protein sequence ID" value="KAK4871654.1"/>
    <property type="molecule type" value="Genomic_DNA"/>
</dbReference>
<dbReference type="Gene3D" id="1.10.472.10">
    <property type="entry name" value="Cyclin-like"/>
    <property type="match status" value="1"/>
</dbReference>
<evidence type="ECO:0000313" key="3">
    <source>
        <dbReference type="Proteomes" id="UP001353858"/>
    </source>
</evidence>
<organism evidence="2 3">
    <name type="scientific">Aquatica leii</name>
    <dbReference type="NCBI Taxonomy" id="1421715"/>
    <lineage>
        <taxon>Eukaryota</taxon>
        <taxon>Metazoa</taxon>
        <taxon>Ecdysozoa</taxon>
        <taxon>Arthropoda</taxon>
        <taxon>Hexapoda</taxon>
        <taxon>Insecta</taxon>
        <taxon>Pterygota</taxon>
        <taxon>Neoptera</taxon>
        <taxon>Endopterygota</taxon>
        <taxon>Coleoptera</taxon>
        <taxon>Polyphaga</taxon>
        <taxon>Elateriformia</taxon>
        <taxon>Elateroidea</taxon>
        <taxon>Lampyridae</taxon>
        <taxon>Luciolinae</taxon>
        <taxon>Aquatica</taxon>
    </lineage>
</organism>
<dbReference type="SUPFAM" id="SSF47954">
    <property type="entry name" value="Cyclin-like"/>
    <property type="match status" value="1"/>
</dbReference>
<keyword evidence="3" id="KW-1185">Reference proteome</keyword>